<dbReference type="HOGENOM" id="CLU_2173851_0_0_1"/>
<keyword evidence="3" id="KW-1185">Reference proteome</keyword>
<organism evidence="2 3">
    <name type="scientific">Megaselia scalaris</name>
    <name type="common">Humpbacked fly</name>
    <name type="synonym">Phora scalaris</name>
    <dbReference type="NCBI Taxonomy" id="36166"/>
    <lineage>
        <taxon>Eukaryota</taxon>
        <taxon>Metazoa</taxon>
        <taxon>Ecdysozoa</taxon>
        <taxon>Arthropoda</taxon>
        <taxon>Hexapoda</taxon>
        <taxon>Insecta</taxon>
        <taxon>Pterygota</taxon>
        <taxon>Neoptera</taxon>
        <taxon>Endopterygota</taxon>
        <taxon>Diptera</taxon>
        <taxon>Brachycera</taxon>
        <taxon>Muscomorpha</taxon>
        <taxon>Platypezoidea</taxon>
        <taxon>Phoridae</taxon>
        <taxon>Megaseliini</taxon>
        <taxon>Megaselia</taxon>
    </lineage>
</organism>
<protein>
    <submittedName>
        <fullName evidence="2">Uncharacterized protein</fullName>
    </submittedName>
</protein>
<dbReference type="AlphaFoldDB" id="T1GUY4"/>
<dbReference type="Proteomes" id="UP000015102">
    <property type="component" value="Unassembled WGS sequence"/>
</dbReference>
<sequence length="110" mass="12704">MTLTKSFQLVELRSLKNQECEINHNNHHHHKHHNSQDNVSSGSKSDPDDYKCFVCKTGLKSDDKSYSKNFFQGQNLYFHQGCASVMSRIGQKNSLNFLQTIQKCQIEQTI</sequence>
<reference evidence="2" key="2">
    <citation type="submission" date="2015-06" db="UniProtKB">
        <authorList>
            <consortium name="EnsemblMetazoa"/>
        </authorList>
    </citation>
    <scope>IDENTIFICATION</scope>
</reference>
<dbReference type="EnsemblMetazoa" id="MESCA007556-RA">
    <property type="protein sequence ID" value="MESCA007556-PA"/>
    <property type="gene ID" value="MESCA007556"/>
</dbReference>
<reference evidence="3" key="1">
    <citation type="submission" date="2013-02" db="EMBL/GenBank/DDBJ databases">
        <authorList>
            <person name="Hughes D."/>
        </authorList>
    </citation>
    <scope>NUCLEOTIDE SEQUENCE</scope>
    <source>
        <strain>Durham</strain>
        <strain evidence="3">NC isolate 2 -- Noor lab</strain>
    </source>
</reference>
<evidence type="ECO:0000313" key="2">
    <source>
        <dbReference type="EnsemblMetazoa" id="MESCA007556-PA"/>
    </source>
</evidence>
<name>T1GUY4_MEGSC</name>
<evidence type="ECO:0000313" key="3">
    <source>
        <dbReference type="Proteomes" id="UP000015102"/>
    </source>
</evidence>
<evidence type="ECO:0000256" key="1">
    <source>
        <dbReference type="SAM" id="MobiDB-lite"/>
    </source>
</evidence>
<feature type="region of interest" description="Disordered" evidence="1">
    <location>
        <begin position="20"/>
        <end position="47"/>
    </location>
</feature>
<proteinExistence type="predicted"/>
<dbReference type="EMBL" id="CAQQ02183231">
    <property type="status" value="NOT_ANNOTATED_CDS"/>
    <property type="molecule type" value="Genomic_DNA"/>
</dbReference>
<accession>T1GUY4</accession>